<keyword evidence="3" id="KW-1185">Reference proteome</keyword>
<feature type="region of interest" description="Disordered" evidence="1">
    <location>
        <begin position="64"/>
        <end position="85"/>
    </location>
</feature>
<proteinExistence type="predicted"/>
<accession>A0AAV4LMZ1</accession>
<sequence>MVLVATSQWRLVVDVGQVEQNRLAGQQPPLQPEYRRHVLRTLGLRVDPQLVPGEDGDGTLVEARRAQPPRTVQNLEAQEAPPDEPRRLPLLRRHALLLPVMGPVDQRHALVVVRADQLVHAQQHAVHRLGDLLRHVEGGNHLRVAHEGRELLLEHLGEPQGLAAVGQSNVGDGRLLGVEDGAQRHNLHERTLFHLQQRFHKQYNVCTECRRCGCSCAYPPDVVARLGPQRLDQRGSYGFVDVLGLRQPHQQVIADDELLRRVDRVQQLLQQKLRGALHRRAPAVYGEAPLPVGHDGDELGVLVFLARSGPADRLRARRPHVEGAELDERVDLAELRGVGLQELRIVLVRTFALLHDIGVRREARVGVGEPLVLEVHRALHQTPVDPRVVDAIRLGAPLGELLQARRVLERPLKALDVVVTRIGPLHAVKGFTPRHLQRHGRPRTGT</sequence>
<gene>
    <name evidence="2" type="ORF">BcabD6B2_06100</name>
</gene>
<comment type="caution">
    <text evidence="2">The sequence shown here is derived from an EMBL/GenBank/DDBJ whole genome shotgun (WGS) entry which is preliminary data.</text>
</comment>
<dbReference type="RefSeq" id="XP_067713246.1">
    <property type="nucleotide sequence ID" value="XM_067857145.1"/>
</dbReference>
<name>A0AAV4LMZ1_BABCB</name>
<organism evidence="2 3">
    <name type="scientific">Babesia caballi</name>
    <dbReference type="NCBI Taxonomy" id="5871"/>
    <lineage>
        <taxon>Eukaryota</taxon>
        <taxon>Sar</taxon>
        <taxon>Alveolata</taxon>
        <taxon>Apicomplexa</taxon>
        <taxon>Aconoidasida</taxon>
        <taxon>Piroplasmida</taxon>
        <taxon>Babesiidae</taxon>
        <taxon>Babesia</taxon>
    </lineage>
</organism>
<dbReference type="Proteomes" id="UP001497744">
    <property type="component" value="Unassembled WGS sequence"/>
</dbReference>
<dbReference type="GeneID" id="94192658"/>
<evidence type="ECO:0000256" key="1">
    <source>
        <dbReference type="SAM" id="MobiDB-lite"/>
    </source>
</evidence>
<evidence type="ECO:0000313" key="3">
    <source>
        <dbReference type="Proteomes" id="UP001497744"/>
    </source>
</evidence>
<dbReference type="AlphaFoldDB" id="A0AAV4LMZ1"/>
<evidence type="ECO:0000313" key="2">
    <source>
        <dbReference type="EMBL" id="GIX61175.1"/>
    </source>
</evidence>
<protein>
    <submittedName>
        <fullName evidence="2">Glutaredoxin, putative</fullName>
    </submittedName>
</protein>
<reference evidence="2 3" key="1">
    <citation type="submission" date="2021-06" db="EMBL/GenBank/DDBJ databases">
        <title>Genome sequence of Babesia caballi.</title>
        <authorList>
            <person name="Yamagishi J."/>
            <person name="Kidaka T."/>
            <person name="Ochi A."/>
        </authorList>
    </citation>
    <scope>NUCLEOTIDE SEQUENCE [LARGE SCALE GENOMIC DNA]</scope>
    <source>
        <strain evidence="2">USDA-D6B2</strain>
    </source>
</reference>
<dbReference type="EMBL" id="BPLF01000001">
    <property type="protein sequence ID" value="GIX61175.1"/>
    <property type="molecule type" value="Genomic_DNA"/>
</dbReference>